<accession>A0A8S4N2F1</accession>
<reference evidence="2" key="1">
    <citation type="submission" date="2022-03" db="EMBL/GenBank/DDBJ databases">
        <authorList>
            <person name="Martin C."/>
        </authorList>
    </citation>
    <scope>NUCLEOTIDE SEQUENCE</scope>
</reference>
<feature type="region of interest" description="Disordered" evidence="1">
    <location>
        <begin position="117"/>
        <end position="151"/>
    </location>
</feature>
<feature type="region of interest" description="Disordered" evidence="1">
    <location>
        <begin position="1"/>
        <end position="59"/>
    </location>
</feature>
<evidence type="ECO:0000256" key="1">
    <source>
        <dbReference type="SAM" id="MobiDB-lite"/>
    </source>
</evidence>
<comment type="caution">
    <text evidence="2">The sequence shown here is derived from an EMBL/GenBank/DDBJ whole genome shotgun (WGS) entry which is preliminary data.</text>
</comment>
<proteinExistence type="predicted"/>
<dbReference type="EMBL" id="CAIIXF020000001">
    <property type="protein sequence ID" value="CAH1775412.1"/>
    <property type="molecule type" value="Genomic_DNA"/>
</dbReference>
<gene>
    <name evidence="2" type="ORF">OFUS_LOCUS2720</name>
</gene>
<feature type="compositionally biased region" description="Basic and acidic residues" evidence="1">
    <location>
        <begin position="206"/>
        <end position="225"/>
    </location>
</feature>
<keyword evidence="3" id="KW-1185">Reference proteome</keyword>
<dbReference type="AlphaFoldDB" id="A0A8S4N2F1"/>
<organism evidence="2 3">
    <name type="scientific">Owenia fusiformis</name>
    <name type="common">Polychaete worm</name>
    <dbReference type="NCBI Taxonomy" id="6347"/>
    <lineage>
        <taxon>Eukaryota</taxon>
        <taxon>Metazoa</taxon>
        <taxon>Spiralia</taxon>
        <taxon>Lophotrochozoa</taxon>
        <taxon>Annelida</taxon>
        <taxon>Polychaeta</taxon>
        <taxon>Sedentaria</taxon>
        <taxon>Canalipalpata</taxon>
        <taxon>Sabellida</taxon>
        <taxon>Oweniida</taxon>
        <taxon>Oweniidae</taxon>
        <taxon>Owenia</taxon>
    </lineage>
</organism>
<sequence length="352" mass="38795">MLGGTKTISHGSSNNRHDAMYAVHGAGGKRRPVAQLPQGSSDEEDINDKSLETNKSKANQLTIEIPCPESPISPISPNLSALADHDYENVASPGSSTSSGPIYVRPAGFKYHGQEIKQSKSKKKKTISLKDGLRRGEPIPPKGKPRRDPLPMRMRALPQSFWNEPNRTLNESPANQVSSHVLPPLMKFDGKNPSEDIMDVRPVTPPEEKEPKPKKPAPRPERSERTQATANTDLLFKLFDCVEEKKTKKTDLYNTPPSKTSIFRRGRPRKLLPPSNTKGVITGEDACMVEGISDKIFPKLKSDGTKANGALANGHQSLQIVTVRQGDKTLCLPQLAMEQNYSQMLSELVMHI</sequence>
<evidence type="ECO:0000313" key="2">
    <source>
        <dbReference type="EMBL" id="CAH1775412.1"/>
    </source>
</evidence>
<feature type="compositionally biased region" description="Polar residues" evidence="1">
    <location>
        <begin position="1"/>
        <end position="14"/>
    </location>
</feature>
<dbReference type="InterPro" id="IPR053819">
    <property type="entry name" value="TEADIR3_omega_loop"/>
</dbReference>
<dbReference type="Pfam" id="PF15238">
    <property type="entry name" value="TEADIR3"/>
    <property type="match status" value="1"/>
</dbReference>
<feature type="region of interest" description="Disordered" evidence="1">
    <location>
        <begin position="163"/>
        <end position="230"/>
    </location>
</feature>
<feature type="region of interest" description="Disordered" evidence="1">
    <location>
        <begin position="251"/>
        <end position="278"/>
    </location>
</feature>
<protein>
    <submittedName>
        <fullName evidence="2">Uncharacterized protein</fullName>
    </submittedName>
</protein>
<name>A0A8S4N2F1_OWEFU</name>
<feature type="compositionally biased region" description="Polar residues" evidence="1">
    <location>
        <begin position="252"/>
        <end position="261"/>
    </location>
</feature>
<dbReference type="OrthoDB" id="10058719at2759"/>
<feature type="compositionally biased region" description="Polar residues" evidence="1">
    <location>
        <begin position="163"/>
        <end position="179"/>
    </location>
</feature>
<dbReference type="Proteomes" id="UP000749559">
    <property type="component" value="Unassembled WGS sequence"/>
</dbReference>
<evidence type="ECO:0000313" key="3">
    <source>
        <dbReference type="Proteomes" id="UP000749559"/>
    </source>
</evidence>